<keyword evidence="1" id="KW-0472">Membrane</keyword>
<gene>
    <name evidence="2" type="ORF">M8231_13300</name>
</gene>
<keyword evidence="3" id="KW-1185">Reference proteome</keyword>
<keyword evidence="1" id="KW-0812">Transmembrane</keyword>
<dbReference type="Proteomes" id="UP001055429">
    <property type="component" value="Chromosome"/>
</dbReference>
<dbReference type="RefSeq" id="WP_249749560.1">
    <property type="nucleotide sequence ID" value="NZ_CP097298.1"/>
</dbReference>
<feature type="transmembrane region" description="Helical" evidence="1">
    <location>
        <begin position="36"/>
        <end position="58"/>
    </location>
</feature>
<proteinExistence type="predicted"/>
<protein>
    <submittedName>
        <fullName evidence="2">Uncharacterized protein</fullName>
    </submittedName>
</protein>
<reference evidence="2" key="1">
    <citation type="submission" date="2022-05" db="EMBL/GenBank/DDBJ databases">
        <title>Brevundimonas albigilva TT17 genome sequence.</title>
        <authorList>
            <person name="Lee K."/>
            <person name="Son H."/>
        </authorList>
    </citation>
    <scope>NUCLEOTIDE SEQUENCE</scope>
    <source>
        <strain evidence="2">TT17</strain>
    </source>
</reference>
<evidence type="ECO:0000256" key="1">
    <source>
        <dbReference type="SAM" id="Phobius"/>
    </source>
</evidence>
<organism evidence="2 3">
    <name type="scientific">Brevundimonas albigilva</name>
    <dbReference type="NCBI Taxonomy" id="1312364"/>
    <lineage>
        <taxon>Bacteria</taxon>
        <taxon>Pseudomonadati</taxon>
        <taxon>Pseudomonadota</taxon>
        <taxon>Alphaproteobacteria</taxon>
        <taxon>Caulobacterales</taxon>
        <taxon>Caulobacteraceae</taxon>
        <taxon>Brevundimonas</taxon>
    </lineage>
</organism>
<name>A0ABY4SL48_9CAUL</name>
<keyword evidence="1" id="KW-1133">Transmembrane helix</keyword>
<dbReference type="EMBL" id="CP097649">
    <property type="protein sequence ID" value="URI14775.1"/>
    <property type="molecule type" value="Genomic_DNA"/>
</dbReference>
<accession>A0ABY4SL48</accession>
<evidence type="ECO:0000313" key="3">
    <source>
        <dbReference type="Proteomes" id="UP001055429"/>
    </source>
</evidence>
<sequence>MSQHNISGSEAFNRGPSVHIRQYRPGGMRRRRARTALIFIAGAAAMLVVGLAVAAAIFGPALSS</sequence>
<evidence type="ECO:0000313" key="2">
    <source>
        <dbReference type="EMBL" id="URI14775.1"/>
    </source>
</evidence>